<dbReference type="RefSeq" id="WP_050435257.1">
    <property type="nucleotide sequence ID" value="NZ_CP012159.1"/>
</dbReference>
<evidence type="ECO:0000313" key="2">
    <source>
        <dbReference type="Proteomes" id="UP000067626"/>
    </source>
</evidence>
<accession>A0A0K1ESJ5</accession>
<name>A0A0K1ESJ5_CHOCO</name>
<organism evidence="1 2">
    <name type="scientific">Chondromyces crocatus</name>
    <dbReference type="NCBI Taxonomy" id="52"/>
    <lineage>
        <taxon>Bacteria</taxon>
        <taxon>Pseudomonadati</taxon>
        <taxon>Myxococcota</taxon>
        <taxon>Polyangia</taxon>
        <taxon>Polyangiales</taxon>
        <taxon>Polyangiaceae</taxon>
        <taxon>Chondromyces</taxon>
    </lineage>
</organism>
<dbReference type="AlphaFoldDB" id="A0A0K1ESJ5"/>
<dbReference type="KEGG" id="ccro:CMC5_080780"/>
<keyword evidence="2" id="KW-1185">Reference proteome</keyword>
<protein>
    <submittedName>
        <fullName evidence="1">Uncharacterized protein</fullName>
    </submittedName>
</protein>
<proteinExistence type="predicted"/>
<reference evidence="1 2" key="1">
    <citation type="submission" date="2015-07" db="EMBL/GenBank/DDBJ databases">
        <title>Genome analysis of myxobacterium Chondromyces crocatus Cm c5 reveals a high potential for natural compound synthesis and the genetic basis for the loss of fruiting body formation.</title>
        <authorList>
            <person name="Zaburannyi N."/>
            <person name="Bunk B."/>
            <person name="Maier J."/>
            <person name="Overmann J."/>
            <person name="Mueller R."/>
        </authorList>
    </citation>
    <scope>NUCLEOTIDE SEQUENCE [LARGE SCALE GENOMIC DNA]</scope>
    <source>
        <strain evidence="1 2">Cm c5</strain>
    </source>
</reference>
<gene>
    <name evidence="1" type="ORF">CMC5_080780</name>
</gene>
<dbReference type="Proteomes" id="UP000067626">
    <property type="component" value="Chromosome"/>
</dbReference>
<dbReference type="EMBL" id="CP012159">
    <property type="protein sequence ID" value="AKT43841.1"/>
    <property type="molecule type" value="Genomic_DNA"/>
</dbReference>
<evidence type="ECO:0000313" key="1">
    <source>
        <dbReference type="EMBL" id="AKT43841.1"/>
    </source>
</evidence>
<sequence length="162" mass="17587">MNSDQSRRLDVRALLPLALGLYAEYGDKLSLATLADLKLRARRALTHDPMDSLLAMSLVGALLLHAAEKDHNPRCRTFLDALLFVTANQAVGFNGWLPVTDAGKAVGAFVQTFGPALSAAALSPPNAEGREQEERDINRAMLSRLDAILDVLRSRPAPSRQD</sequence>
<dbReference type="SUPFAM" id="SSF81324">
    <property type="entry name" value="Voltage-gated potassium channels"/>
    <property type="match status" value="1"/>
</dbReference>